<proteinExistence type="predicted"/>
<dbReference type="CDD" id="cd22191">
    <property type="entry name" value="DPBB_RlpA_EXP_N-like"/>
    <property type="match status" value="1"/>
</dbReference>
<feature type="chain" id="PRO_5034323229" description="RlpA-like protein double-psi beta-barrel domain-containing protein" evidence="2">
    <location>
        <begin position="25"/>
        <end position="122"/>
    </location>
</feature>
<keyword evidence="4" id="KW-1185">Reference proteome</keyword>
<dbReference type="InterPro" id="IPR051477">
    <property type="entry name" value="Expansin_CellWall"/>
</dbReference>
<protein>
    <recommendedName>
        <fullName evidence="5">RlpA-like protein double-psi beta-barrel domain-containing protein</fullName>
    </recommendedName>
</protein>
<gene>
    <name evidence="3" type="ORF">FACUT_6534</name>
</gene>
<organism evidence="3 4">
    <name type="scientific">Fusarium acutatum</name>
    <dbReference type="NCBI Taxonomy" id="78861"/>
    <lineage>
        <taxon>Eukaryota</taxon>
        <taxon>Fungi</taxon>
        <taxon>Dikarya</taxon>
        <taxon>Ascomycota</taxon>
        <taxon>Pezizomycotina</taxon>
        <taxon>Sordariomycetes</taxon>
        <taxon>Hypocreomycetidae</taxon>
        <taxon>Hypocreales</taxon>
        <taxon>Nectriaceae</taxon>
        <taxon>Fusarium</taxon>
        <taxon>Fusarium fujikuroi species complex</taxon>
    </lineage>
</organism>
<dbReference type="InterPro" id="IPR036908">
    <property type="entry name" value="RlpA-like_sf"/>
</dbReference>
<dbReference type="Proteomes" id="UP000536711">
    <property type="component" value="Unassembled WGS sequence"/>
</dbReference>
<evidence type="ECO:0000256" key="2">
    <source>
        <dbReference type="SAM" id="SignalP"/>
    </source>
</evidence>
<dbReference type="SUPFAM" id="SSF50685">
    <property type="entry name" value="Barwin-like endoglucanases"/>
    <property type="match status" value="1"/>
</dbReference>
<reference evidence="3 4" key="1">
    <citation type="submission" date="2020-01" db="EMBL/GenBank/DDBJ databases">
        <title>Identification and distribution of gene clusters putatively required for synthesis of sphingolipid metabolism inhibitors in phylogenetically diverse species of the filamentous fungus Fusarium.</title>
        <authorList>
            <person name="Kim H.-S."/>
            <person name="Busman M."/>
            <person name="Brown D.W."/>
            <person name="Divon H."/>
            <person name="Uhlig S."/>
            <person name="Proctor R.H."/>
        </authorList>
    </citation>
    <scope>NUCLEOTIDE SEQUENCE [LARGE SCALE GENOMIC DNA]</scope>
    <source>
        <strain evidence="3 4">NRRL 13308</strain>
    </source>
</reference>
<accession>A0A8H4JRK1</accession>
<name>A0A8H4JRK1_9HYPO</name>
<dbReference type="OrthoDB" id="406505at2759"/>
<keyword evidence="1 2" id="KW-0732">Signal</keyword>
<dbReference type="AlphaFoldDB" id="A0A8H4JRK1"/>
<evidence type="ECO:0000313" key="4">
    <source>
        <dbReference type="Proteomes" id="UP000536711"/>
    </source>
</evidence>
<sequence length="122" mass="12679">MFSKPFLLALPLVLAAPAVKRTEGDVTFYTPGKGACAGTHGVDDMVAAVGANLYDTQDVCGKTITLQGNAGTVTLTVVDRCEACKDTDLDVSPAAFEQAIGPKDIGRGKGTWVFVEAPTLFA</sequence>
<evidence type="ECO:0000256" key="1">
    <source>
        <dbReference type="ARBA" id="ARBA00022729"/>
    </source>
</evidence>
<dbReference type="EMBL" id="JAADJF010000154">
    <property type="protein sequence ID" value="KAF4436294.1"/>
    <property type="molecule type" value="Genomic_DNA"/>
</dbReference>
<dbReference type="Gene3D" id="2.40.40.10">
    <property type="entry name" value="RlpA-like domain"/>
    <property type="match status" value="1"/>
</dbReference>
<comment type="caution">
    <text evidence="3">The sequence shown here is derived from an EMBL/GenBank/DDBJ whole genome shotgun (WGS) entry which is preliminary data.</text>
</comment>
<evidence type="ECO:0008006" key="5">
    <source>
        <dbReference type="Google" id="ProtNLM"/>
    </source>
</evidence>
<dbReference type="PANTHER" id="PTHR31836">
    <property type="match status" value="1"/>
</dbReference>
<dbReference type="PANTHER" id="PTHR31836:SF27">
    <property type="entry name" value="RLPA-LIKE PROTEIN DOUBLE-PSI BETA-BARREL DOMAIN-CONTAINING PROTEIN"/>
    <property type="match status" value="1"/>
</dbReference>
<feature type="signal peptide" evidence="2">
    <location>
        <begin position="1"/>
        <end position="24"/>
    </location>
</feature>
<evidence type="ECO:0000313" key="3">
    <source>
        <dbReference type="EMBL" id="KAF4436294.1"/>
    </source>
</evidence>